<dbReference type="EMBL" id="JAPEVG010000091">
    <property type="protein sequence ID" value="KAJ8486796.1"/>
    <property type="molecule type" value="Genomic_DNA"/>
</dbReference>
<dbReference type="AlphaFoldDB" id="A0AAD7TVI8"/>
<protein>
    <submittedName>
        <fullName evidence="1">Uncharacterized protein</fullName>
    </submittedName>
</protein>
<reference evidence="1" key="1">
    <citation type="submission" date="2022-11" db="EMBL/GenBank/DDBJ databases">
        <title>Genome Sequence of Cubamyces cubensis.</title>
        <authorList>
            <person name="Buettner E."/>
        </authorList>
    </citation>
    <scope>NUCLEOTIDE SEQUENCE</scope>
    <source>
        <strain evidence="1">MPL-01</strain>
    </source>
</reference>
<evidence type="ECO:0000313" key="1">
    <source>
        <dbReference type="EMBL" id="KAJ8486796.1"/>
    </source>
</evidence>
<name>A0AAD7TVI8_9APHY</name>
<accession>A0AAD7TVI8</accession>
<proteinExistence type="predicted"/>
<comment type="caution">
    <text evidence="1">The sequence shown here is derived from an EMBL/GenBank/DDBJ whole genome shotgun (WGS) entry which is preliminary data.</text>
</comment>
<sequence>MSDSTPAQQTRTGEAKALSANEVSEFLNNPHMLLGKRFLHTPPPDEDQEYKGMWEVESYTARVPEGQVDQEFMVLLEDMHGAALPMGREEVEFMLTHSTYA</sequence>
<keyword evidence="2" id="KW-1185">Reference proteome</keyword>
<gene>
    <name evidence="1" type="ORF">ONZ51_g4600</name>
</gene>
<dbReference type="Proteomes" id="UP001215151">
    <property type="component" value="Unassembled WGS sequence"/>
</dbReference>
<organism evidence="1 2">
    <name type="scientific">Trametes cubensis</name>
    <dbReference type="NCBI Taxonomy" id="1111947"/>
    <lineage>
        <taxon>Eukaryota</taxon>
        <taxon>Fungi</taxon>
        <taxon>Dikarya</taxon>
        <taxon>Basidiomycota</taxon>
        <taxon>Agaricomycotina</taxon>
        <taxon>Agaricomycetes</taxon>
        <taxon>Polyporales</taxon>
        <taxon>Polyporaceae</taxon>
        <taxon>Trametes</taxon>
    </lineage>
</organism>
<evidence type="ECO:0000313" key="2">
    <source>
        <dbReference type="Proteomes" id="UP001215151"/>
    </source>
</evidence>